<dbReference type="InterPro" id="IPR012677">
    <property type="entry name" value="Nucleotide-bd_a/b_plait_sf"/>
</dbReference>
<dbReference type="InterPro" id="IPR000804">
    <property type="entry name" value="Clathrin_sm-chain_CS"/>
</dbReference>
<dbReference type="GO" id="GO:0016192">
    <property type="term" value="P:vesicle-mediated transport"/>
    <property type="evidence" value="ECO:0007669"/>
    <property type="project" value="UniProtKB-KW"/>
</dbReference>
<dbReference type="Proteomes" id="UP000010556">
    <property type="component" value="Unassembled WGS sequence"/>
</dbReference>
<dbReference type="PROSITE" id="PS00989">
    <property type="entry name" value="CLAT_ADAPTOR_S"/>
    <property type="match status" value="1"/>
</dbReference>
<comment type="subcellular location">
    <subcellularLocation>
        <location evidence="2">Cytoplasmic vesicle</location>
        <location evidence="2">COPI-coated vesicle membrane</location>
        <topology evidence="2">Peripheral membrane protein</topology>
        <orientation evidence="2">Cytoplasmic side</orientation>
    </subcellularLocation>
    <subcellularLocation>
        <location evidence="1">Golgi apparatus membrane</location>
        <topology evidence="1">Peripheral membrane protein</topology>
        <orientation evidence="1">Cytoplasmic side</orientation>
    </subcellularLocation>
</comment>
<evidence type="ECO:0000256" key="2">
    <source>
        <dbReference type="ARBA" id="ARBA00004347"/>
    </source>
</evidence>
<dbReference type="InterPro" id="IPR022775">
    <property type="entry name" value="AP_mu_sigma_su"/>
</dbReference>
<keyword evidence="10" id="KW-0333">Golgi apparatus</keyword>
<evidence type="ECO:0000256" key="1">
    <source>
        <dbReference type="ARBA" id="ARBA00004255"/>
    </source>
</evidence>
<sequence length="451" mass="49941">MHARPHKVDGRVVEPKRAVSREDSQRPGAHLTVKKIFVGGIKEDTEEHHLRDYFEQYGKIEVIEIMTDRGSGKKRGFAFVTFDDHDSVDKIVIQKYHAVNGHSCEVEVVLETSEVVVEVVLVEMTILDEEETSVVEVALVAAVVAADMVAVEMAIMDLVMMVVMEEAALVTLEEAEAMEVVDRVMETRAVAMAGVAAMTAITTEEAEAALAVVVVGSNFGGGGSYNDFGNYNNQSSNFGPMKGGNFGGRSSGPYGGGGQYFAKPRNQGRPYEDDLYLSQCEPSLYTVKAILILDNDGDRLFAKYYDDTYPSVKEQKAFEKNIFNKTHRTDSEIALLEGLTVVYKSSIDLYFYVIGSSYENELMLMAVLNCLFDSLSQMLRKNVEKRALLENMEGLFLAVDEIVDGGVILESDPQQVVHRVALRGEDVPLTEQTVSQVLQSAKEQIKWSLLR</sequence>
<feature type="compositionally biased region" description="Basic and acidic residues" evidence="15">
    <location>
        <begin position="1"/>
        <end position="25"/>
    </location>
</feature>
<evidence type="ECO:0000256" key="13">
    <source>
        <dbReference type="ARBA" id="ARBA00045555"/>
    </source>
</evidence>
<dbReference type="InterPro" id="IPR000504">
    <property type="entry name" value="RRM_dom"/>
</dbReference>
<dbReference type="eggNOG" id="KOG3343">
    <property type="taxonomic scope" value="Eukaryota"/>
</dbReference>
<dbReference type="CDD" id="cd14829">
    <property type="entry name" value="Zeta-COP"/>
    <property type="match status" value="1"/>
</dbReference>
<dbReference type="GO" id="GO:0000139">
    <property type="term" value="C:Golgi membrane"/>
    <property type="evidence" value="ECO:0007669"/>
    <property type="project" value="UniProtKB-SubCell"/>
</dbReference>
<dbReference type="Pfam" id="PF00076">
    <property type="entry name" value="RRM_1"/>
    <property type="match status" value="1"/>
</dbReference>
<gene>
    <name evidence="17" type="ORF">MDA_GLEAN10015420</name>
</gene>
<dbReference type="InterPro" id="IPR011012">
    <property type="entry name" value="Longin-like_dom_sf"/>
</dbReference>
<dbReference type="InterPro" id="IPR021662">
    <property type="entry name" value="HnRNPA1/A2_C"/>
</dbReference>
<keyword evidence="12" id="KW-0968">Cytoplasmic vesicle</keyword>
<dbReference type="PANTHER" id="PTHR48026:SF2">
    <property type="entry name" value="HETEROGENEOUS NUCLEAR RIBONUCLEOPROTEIN A1-RELATED"/>
    <property type="match status" value="1"/>
</dbReference>
<dbReference type="FunFam" id="3.30.450.60:FF:000008">
    <property type="entry name" value="Coatomer subunit zeta-1 isoform 1"/>
    <property type="match status" value="1"/>
</dbReference>
<dbReference type="PROSITE" id="PS50102">
    <property type="entry name" value="RRM"/>
    <property type="match status" value="1"/>
</dbReference>
<dbReference type="PANTHER" id="PTHR48026">
    <property type="entry name" value="HOMOLOGOUS TO DROSOPHILA SQD (SQUID) PROTEIN"/>
    <property type="match status" value="1"/>
</dbReference>
<reference evidence="18" key="1">
    <citation type="journal article" date="2013" name="Science">
        <title>Comparative analysis of bat genomes provides insight into the evolution of flight and immunity.</title>
        <authorList>
            <person name="Zhang G."/>
            <person name="Cowled C."/>
            <person name="Shi Z."/>
            <person name="Huang Z."/>
            <person name="Bishop-Lilly K.A."/>
            <person name="Fang X."/>
            <person name="Wynne J.W."/>
            <person name="Xiong Z."/>
            <person name="Baker M.L."/>
            <person name="Zhao W."/>
            <person name="Tachedjian M."/>
            <person name="Zhu Y."/>
            <person name="Zhou P."/>
            <person name="Jiang X."/>
            <person name="Ng J."/>
            <person name="Yang L."/>
            <person name="Wu L."/>
            <person name="Xiao J."/>
            <person name="Feng Y."/>
            <person name="Chen Y."/>
            <person name="Sun X."/>
            <person name="Zhang Y."/>
            <person name="Marsh G.A."/>
            <person name="Crameri G."/>
            <person name="Broder C.C."/>
            <person name="Frey K.G."/>
            <person name="Wang L.F."/>
            <person name="Wang J."/>
        </authorList>
    </citation>
    <scope>NUCLEOTIDE SEQUENCE [LARGE SCALE GENOMIC DNA]</scope>
</reference>
<keyword evidence="7 14" id="KW-0694">RNA-binding</keyword>
<evidence type="ECO:0000313" key="17">
    <source>
        <dbReference type="EMBL" id="ELK35267.1"/>
    </source>
</evidence>
<evidence type="ECO:0000256" key="6">
    <source>
        <dbReference type="ARBA" id="ARBA00022737"/>
    </source>
</evidence>
<feature type="region of interest" description="Disordered" evidence="15">
    <location>
        <begin position="1"/>
        <end position="27"/>
    </location>
</feature>
<keyword evidence="6" id="KW-0677">Repeat</keyword>
<evidence type="ECO:0000256" key="11">
    <source>
        <dbReference type="ARBA" id="ARBA00023136"/>
    </source>
</evidence>
<evidence type="ECO:0000313" key="18">
    <source>
        <dbReference type="Proteomes" id="UP000010556"/>
    </source>
</evidence>
<name>L5MAB8_MYODS</name>
<dbReference type="InterPro" id="IPR035979">
    <property type="entry name" value="RBD_domain_sf"/>
</dbReference>
<evidence type="ECO:0000256" key="12">
    <source>
        <dbReference type="ARBA" id="ARBA00023329"/>
    </source>
</evidence>
<dbReference type="GO" id="GO:0006886">
    <property type="term" value="P:intracellular protein transport"/>
    <property type="evidence" value="ECO:0007669"/>
    <property type="project" value="InterPro"/>
</dbReference>
<proteinExistence type="inferred from homology"/>
<comment type="function">
    <text evidence="13">The coatomer is a cytosolic protein complex that binds to dilysine motifs and reversibly associates with Golgi non-clathrin-coated vesicles, which further mediate biosynthetic protein transport from the ER, via the Golgi up to the trans Golgi network. Coatomer complex is required for budding from Golgi membranes, and is essential for the retrograde Golgi-to-ER transport of dilysine-tagged proteins. The zeta subunit may be involved in regulating the coat assembly and, hence, the rate of biosynthetic protein transport due to its association-dissociation properties with the coatomer complex.</text>
</comment>
<dbReference type="GO" id="GO:0030126">
    <property type="term" value="C:COPI vesicle coat"/>
    <property type="evidence" value="ECO:0007669"/>
    <property type="project" value="UniProtKB-ARBA"/>
</dbReference>
<dbReference type="Pfam" id="PF11627">
    <property type="entry name" value="HnRNPA1_LC"/>
    <property type="match status" value="1"/>
</dbReference>
<organism evidence="17 18">
    <name type="scientific">Myotis davidii</name>
    <name type="common">David's myotis</name>
    <dbReference type="NCBI Taxonomy" id="225400"/>
    <lineage>
        <taxon>Eukaryota</taxon>
        <taxon>Metazoa</taxon>
        <taxon>Chordata</taxon>
        <taxon>Craniata</taxon>
        <taxon>Vertebrata</taxon>
        <taxon>Euteleostomi</taxon>
        <taxon>Mammalia</taxon>
        <taxon>Eutheria</taxon>
        <taxon>Laurasiatheria</taxon>
        <taxon>Chiroptera</taxon>
        <taxon>Yangochiroptera</taxon>
        <taxon>Vespertilionidae</taxon>
        <taxon>Myotis</taxon>
    </lineage>
</organism>
<dbReference type="SUPFAM" id="SSF54928">
    <property type="entry name" value="RNA-binding domain, RBD"/>
    <property type="match status" value="1"/>
</dbReference>
<dbReference type="GO" id="GO:0000398">
    <property type="term" value="P:mRNA splicing, via spliceosome"/>
    <property type="evidence" value="ECO:0007669"/>
    <property type="project" value="TreeGrafter"/>
</dbReference>
<keyword evidence="8" id="KW-0931">ER-Golgi transport</keyword>
<evidence type="ECO:0000256" key="15">
    <source>
        <dbReference type="SAM" id="MobiDB-lite"/>
    </source>
</evidence>
<protein>
    <submittedName>
        <fullName evidence="17">Coatomer subunit zeta-1</fullName>
    </submittedName>
</protein>
<dbReference type="AlphaFoldDB" id="L5MAB8"/>
<evidence type="ECO:0000256" key="8">
    <source>
        <dbReference type="ARBA" id="ARBA00022892"/>
    </source>
</evidence>
<keyword evidence="11" id="KW-0472">Membrane</keyword>
<accession>L5MAB8</accession>
<evidence type="ECO:0000256" key="4">
    <source>
        <dbReference type="ARBA" id="ARBA00022448"/>
    </source>
</evidence>
<dbReference type="GO" id="GO:0003730">
    <property type="term" value="F:mRNA 3'-UTR binding"/>
    <property type="evidence" value="ECO:0007669"/>
    <property type="project" value="TreeGrafter"/>
</dbReference>
<keyword evidence="18" id="KW-1185">Reference proteome</keyword>
<dbReference type="FunFam" id="3.30.70.330:FF:000109">
    <property type="entry name" value="Heterogeneous nuclear ribonucleoprotein a1 isoform"/>
    <property type="match status" value="1"/>
</dbReference>
<dbReference type="GO" id="GO:0071013">
    <property type="term" value="C:catalytic step 2 spliceosome"/>
    <property type="evidence" value="ECO:0007669"/>
    <property type="project" value="TreeGrafter"/>
</dbReference>
<keyword evidence="4" id="KW-0813">Transport</keyword>
<dbReference type="SUPFAM" id="SSF64356">
    <property type="entry name" value="SNARE-like"/>
    <property type="match status" value="1"/>
</dbReference>
<dbReference type="Gene3D" id="3.30.70.330">
    <property type="match status" value="1"/>
</dbReference>
<evidence type="ECO:0000259" key="16">
    <source>
        <dbReference type="PROSITE" id="PS50102"/>
    </source>
</evidence>
<keyword evidence="9" id="KW-0653">Protein transport</keyword>
<dbReference type="Pfam" id="PF01217">
    <property type="entry name" value="Clat_adaptor_s"/>
    <property type="match status" value="1"/>
</dbReference>
<evidence type="ECO:0000256" key="10">
    <source>
        <dbReference type="ARBA" id="ARBA00023034"/>
    </source>
</evidence>
<dbReference type="Gene3D" id="3.30.450.60">
    <property type="match status" value="1"/>
</dbReference>
<evidence type="ECO:0000256" key="14">
    <source>
        <dbReference type="PROSITE-ProRule" id="PRU00176"/>
    </source>
</evidence>
<dbReference type="SMART" id="SM00360">
    <property type="entry name" value="RRM"/>
    <property type="match status" value="1"/>
</dbReference>
<evidence type="ECO:0000256" key="3">
    <source>
        <dbReference type="ARBA" id="ARBA00006972"/>
    </source>
</evidence>
<keyword evidence="5" id="KW-0963">Cytoplasm</keyword>
<evidence type="ECO:0000256" key="9">
    <source>
        <dbReference type="ARBA" id="ARBA00022927"/>
    </source>
</evidence>
<evidence type="ECO:0000256" key="5">
    <source>
        <dbReference type="ARBA" id="ARBA00022490"/>
    </source>
</evidence>
<feature type="domain" description="RRM" evidence="16">
    <location>
        <begin position="34"/>
        <end position="113"/>
    </location>
</feature>
<evidence type="ECO:0000256" key="7">
    <source>
        <dbReference type="ARBA" id="ARBA00022884"/>
    </source>
</evidence>
<comment type="similarity">
    <text evidence="3">Belongs to the adaptor complexes small subunit family.</text>
</comment>
<dbReference type="EMBL" id="KB102468">
    <property type="protein sequence ID" value="ELK35267.1"/>
    <property type="molecule type" value="Genomic_DNA"/>
</dbReference>